<dbReference type="EMBL" id="GEEE01017776">
    <property type="protein sequence ID" value="JAP45449.1"/>
    <property type="molecule type" value="Transcribed_RNA"/>
</dbReference>
<reference evidence="1" key="1">
    <citation type="submission" date="2016-01" db="EMBL/GenBank/DDBJ databases">
        <title>Reference transcriptome for the parasite Schistocephalus solidus: insights into the molecular evolution of parasitism.</title>
        <authorList>
            <person name="Hebert F.O."/>
            <person name="Grambauer S."/>
            <person name="Barber I."/>
            <person name="Landry C.R."/>
            <person name="Aubin-Horth N."/>
        </authorList>
    </citation>
    <scope>NUCLEOTIDE SEQUENCE</scope>
</reference>
<feature type="non-terminal residue" evidence="1">
    <location>
        <position position="1"/>
    </location>
</feature>
<accession>A0A0X3P0L1</accession>
<sequence length="112" mass="12403">VDSVSNSRIDQLKINEVTKNVNYKVLNKDPASVMDVSILYRIHLFLQLLQTVVWITQNVKFTVTYGMRGACDGWILGLLSLVHLFRCGIFLNATPGRCRCVGAVISGCGSDL</sequence>
<name>A0A0X3P0L1_SCHSO</name>
<dbReference type="AlphaFoldDB" id="A0A0X3P0L1"/>
<gene>
    <name evidence="1" type="ORF">TR97756</name>
</gene>
<organism evidence="1">
    <name type="scientific">Schistocephalus solidus</name>
    <name type="common">Tapeworm</name>
    <dbReference type="NCBI Taxonomy" id="70667"/>
    <lineage>
        <taxon>Eukaryota</taxon>
        <taxon>Metazoa</taxon>
        <taxon>Spiralia</taxon>
        <taxon>Lophotrochozoa</taxon>
        <taxon>Platyhelminthes</taxon>
        <taxon>Cestoda</taxon>
        <taxon>Eucestoda</taxon>
        <taxon>Diphyllobothriidea</taxon>
        <taxon>Diphyllobothriidae</taxon>
        <taxon>Schistocephalus</taxon>
    </lineage>
</organism>
<proteinExistence type="predicted"/>
<protein>
    <submittedName>
        <fullName evidence="1">Uncharacterized protein</fullName>
    </submittedName>
</protein>
<evidence type="ECO:0000313" key="1">
    <source>
        <dbReference type="EMBL" id="JAP45449.1"/>
    </source>
</evidence>